<keyword evidence="3" id="KW-1185">Reference proteome</keyword>
<dbReference type="Proteomes" id="UP001374584">
    <property type="component" value="Unassembled WGS sequence"/>
</dbReference>
<dbReference type="EMBL" id="JAYMYR010000006">
    <property type="protein sequence ID" value="KAK7358039.1"/>
    <property type="molecule type" value="Genomic_DNA"/>
</dbReference>
<evidence type="ECO:0000313" key="2">
    <source>
        <dbReference type="EMBL" id="KAK7358039.1"/>
    </source>
</evidence>
<sequence length="237" mass="26212">MSEEMRMCLACHVMKLLLLLLLLLLCGYVIDGWKQKDSNSDQKNKVLDMDNSTQYFNVELDGWTLPLLMIRVMLLNLTNSEPLRVDSAKQWISSMGFPQVIGPASAWKSENKIQISNKQIRLIKLLVGIGENVEVAKGSQRHGVELASEESTGGKVEMAERVESMVIKVVSVEGHDVFPVTLGKTVEIVETAFQKFRASKVREAVESVVLLQEGLGSSIGTVIGFILLLTAAQHKSN</sequence>
<gene>
    <name evidence="2" type="ORF">VNO80_17338</name>
</gene>
<feature type="chain" id="PRO_5042907140" evidence="1">
    <location>
        <begin position="33"/>
        <end position="237"/>
    </location>
</feature>
<evidence type="ECO:0000313" key="3">
    <source>
        <dbReference type="Proteomes" id="UP001374584"/>
    </source>
</evidence>
<feature type="signal peptide" evidence="1">
    <location>
        <begin position="1"/>
        <end position="32"/>
    </location>
</feature>
<comment type="caution">
    <text evidence="2">The sequence shown here is derived from an EMBL/GenBank/DDBJ whole genome shotgun (WGS) entry which is preliminary data.</text>
</comment>
<proteinExistence type="predicted"/>
<dbReference type="AlphaFoldDB" id="A0AAN9R4U7"/>
<evidence type="ECO:0000256" key="1">
    <source>
        <dbReference type="SAM" id="SignalP"/>
    </source>
</evidence>
<organism evidence="2 3">
    <name type="scientific">Phaseolus coccineus</name>
    <name type="common">Scarlet runner bean</name>
    <name type="synonym">Phaseolus multiflorus</name>
    <dbReference type="NCBI Taxonomy" id="3886"/>
    <lineage>
        <taxon>Eukaryota</taxon>
        <taxon>Viridiplantae</taxon>
        <taxon>Streptophyta</taxon>
        <taxon>Embryophyta</taxon>
        <taxon>Tracheophyta</taxon>
        <taxon>Spermatophyta</taxon>
        <taxon>Magnoliopsida</taxon>
        <taxon>eudicotyledons</taxon>
        <taxon>Gunneridae</taxon>
        <taxon>Pentapetalae</taxon>
        <taxon>rosids</taxon>
        <taxon>fabids</taxon>
        <taxon>Fabales</taxon>
        <taxon>Fabaceae</taxon>
        <taxon>Papilionoideae</taxon>
        <taxon>50 kb inversion clade</taxon>
        <taxon>NPAAA clade</taxon>
        <taxon>indigoferoid/millettioid clade</taxon>
        <taxon>Phaseoleae</taxon>
        <taxon>Phaseolus</taxon>
    </lineage>
</organism>
<accession>A0AAN9R4U7</accession>
<keyword evidence="1" id="KW-0732">Signal</keyword>
<reference evidence="2 3" key="1">
    <citation type="submission" date="2024-01" db="EMBL/GenBank/DDBJ databases">
        <title>The genomes of 5 underutilized Papilionoideae crops provide insights into root nodulation and disease resistanc.</title>
        <authorList>
            <person name="Jiang F."/>
        </authorList>
    </citation>
    <scope>NUCLEOTIDE SEQUENCE [LARGE SCALE GENOMIC DNA]</scope>
    <source>
        <strain evidence="2">JINMINGXINNONG_FW02</strain>
        <tissue evidence="2">Leaves</tissue>
    </source>
</reference>
<protein>
    <submittedName>
        <fullName evidence="2">Uncharacterized protein</fullName>
    </submittedName>
</protein>
<name>A0AAN9R4U7_PHACN</name>